<keyword evidence="5 7" id="KW-0472">Membrane</keyword>
<reference evidence="9 10" key="1">
    <citation type="submission" date="2017-05" db="EMBL/GenBank/DDBJ databases">
        <title>Bifidobacterium vansinderenii sp. nov.</title>
        <authorList>
            <person name="Lugli G.A."/>
            <person name="Duranti S."/>
            <person name="Mangifesta M."/>
        </authorList>
    </citation>
    <scope>NUCLEOTIDE SEQUENCE [LARGE SCALE GENOMIC DNA]</scope>
    <source>
        <strain evidence="9 10">Tam10B</strain>
    </source>
</reference>
<dbReference type="GO" id="GO:0022857">
    <property type="term" value="F:transmembrane transporter activity"/>
    <property type="evidence" value="ECO:0007669"/>
    <property type="project" value="TreeGrafter"/>
</dbReference>
<evidence type="ECO:0000259" key="8">
    <source>
        <dbReference type="Pfam" id="PF02687"/>
    </source>
</evidence>
<dbReference type="InterPro" id="IPR050250">
    <property type="entry name" value="Macrolide_Exporter_MacB"/>
</dbReference>
<feature type="transmembrane region" description="Helical" evidence="7">
    <location>
        <begin position="393"/>
        <end position="417"/>
    </location>
</feature>
<feature type="domain" description="ABC3 transporter permease C-terminal" evidence="8">
    <location>
        <begin position="307"/>
        <end position="414"/>
    </location>
</feature>
<comment type="subcellular location">
    <subcellularLocation>
        <location evidence="1">Cell membrane</location>
        <topology evidence="1">Multi-pass membrane protein</topology>
    </subcellularLocation>
</comment>
<comment type="caution">
    <text evidence="9">The sequence shown here is derived from an EMBL/GenBank/DDBJ whole genome shotgun (WGS) entry which is preliminary data.</text>
</comment>
<dbReference type="EMBL" id="NEWD01000010">
    <property type="protein sequence ID" value="OXN00668.1"/>
    <property type="molecule type" value="Genomic_DNA"/>
</dbReference>
<dbReference type="Pfam" id="PF02687">
    <property type="entry name" value="FtsX"/>
    <property type="match status" value="1"/>
</dbReference>
<dbReference type="AlphaFoldDB" id="A0A229VYH0"/>
<evidence type="ECO:0000256" key="3">
    <source>
        <dbReference type="ARBA" id="ARBA00022692"/>
    </source>
</evidence>
<keyword evidence="2" id="KW-1003">Cell membrane</keyword>
<evidence type="ECO:0000256" key="6">
    <source>
        <dbReference type="ARBA" id="ARBA00038076"/>
    </source>
</evidence>
<dbReference type="OrthoDB" id="3227934at2"/>
<dbReference type="Proteomes" id="UP000215433">
    <property type="component" value="Unassembled WGS sequence"/>
</dbReference>
<dbReference type="GO" id="GO:0005886">
    <property type="term" value="C:plasma membrane"/>
    <property type="evidence" value="ECO:0007669"/>
    <property type="project" value="UniProtKB-SubCell"/>
</dbReference>
<proteinExistence type="inferred from homology"/>
<dbReference type="PANTHER" id="PTHR30572">
    <property type="entry name" value="MEMBRANE COMPONENT OF TRANSPORTER-RELATED"/>
    <property type="match status" value="1"/>
</dbReference>
<feature type="transmembrane region" description="Helical" evidence="7">
    <location>
        <begin position="355"/>
        <end position="373"/>
    </location>
</feature>
<dbReference type="InterPro" id="IPR003838">
    <property type="entry name" value="ABC3_permease_C"/>
</dbReference>
<organism evidence="9 10">
    <name type="scientific">Bifidobacterium vansinderenii</name>
    <dbReference type="NCBI Taxonomy" id="1984871"/>
    <lineage>
        <taxon>Bacteria</taxon>
        <taxon>Bacillati</taxon>
        <taxon>Actinomycetota</taxon>
        <taxon>Actinomycetes</taxon>
        <taxon>Bifidobacteriales</taxon>
        <taxon>Bifidobacteriaceae</taxon>
        <taxon>Bifidobacterium</taxon>
    </lineage>
</organism>
<protein>
    <submittedName>
        <fullName evidence="9">Multidrug ABC transporter substrate-binding protein</fullName>
    </submittedName>
</protein>
<sequence length="432" mass="45404">MFVLKNTWAAMGRHKAQTILLALTAVAVSFGSVVGLSILDAANTATTTTYNALTPSVMFRADRTRIINEAGGDASKVDWTKYNLSWENYSTYVEKATNAGVQLANAHSAETAKVNVDGVSATKDGAQLAITGFSDADAIADSLNGSYTVVKGKDLSYDTNNDENAASTVLVPQALATKNNLKVGDTIKLVNPSDSSQTLEVKISGIYKTKSKSSEAQTGIDQDNTILASTAVTMSAGLTGTDTSSTANLLDIAMVLQSPSDYTKFEKAVRKAGLSKDYMITSPTINKYNDKIEPLKNGAAKVRVGVIAMYVAGGVIALLLLVWGIGRARTGEVSFLTMVGVTRGRIGWQFSLENLLPILVGWLAGAAGGFFSAKPLSNALAAGTNATVSAGTIWTVVWIGLGALVATMVICLVRANLTTATTMLGSRMEETR</sequence>
<evidence type="ECO:0000256" key="1">
    <source>
        <dbReference type="ARBA" id="ARBA00004651"/>
    </source>
</evidence>
<evidence type="ECO:0000256" key="5">
    <source>
        <dbReference type="ARBA" id="ARBA00023136"/>
    </source>
</evidence>
<keyword evidence="3 7" id="KW-0812">Transmembrane</keyword>
<evidence type="ECO:0000313" key="10">
    <source>
        <dbReference type="Proteomes" id="UP000215433"/>
    </source>
</evidence>
<evidence type="ECO:0000256" key="4">
    <source>
        <dbReference type="ARBA" id="ARBA00022989"/>
    </source>
</evidence>
<comment type="similarity">
    <text evidence="6">Belongs to the ABC-4 integral membrane protein family.</text>
</comment>
<accession>A0A229VYH0</accession>
<name>A0A229VYH0_9BIFI</name>
<evidence type="ECO:0000256" key="2">
    <source>
        <dbReference type="ARBA" id="ARBA00022475"/>
    </source>
</evidence>
<evidence type="ECO:0000256" key="7">
    <source>
        <dbReference type="SAM" id="Phobius"/>
    </source>
</evidence>
<dbReference type="RefSeq" id="WP_093960244.1">
    <property type="nucleotide sequence ID" value="NZ_NEWD01000010.1"/>
</dbReference>
<keyword evidence="10" id="KW-1185">Reference proteome</keyword>
<gene>
    <name evidence="9" type="ORF">Tam10B_1067</name>
</gene>
<dbReference type="PANTHER" id="PTHR30572:SF4">
    <property type="entry name" value="ABC TRANSPORTER PERMEASE YTRF"/>
    <property type="match status" value="1"/>
</dbReference>
<evidence type="ECO:0000313" key="9">
    <source>
        <dbReference type="EMBL" id="OXN00668.1"/>
    </source>
</evidence>
<keyword evidence="4 7" id="KW-1133">Transmembrane helix</keyword>
<feature type="transmembrane region" description="Helical" evidence="7">
    <location>
        <begin position="304"/>
        <end position="325"/>
    </location>
</feature>